<protein>
    <recommendedName>
        <fullName evidence="4">Transmembrane protein</fullName>
    </recommendedName>
</protein>
<feature type="transmembrane region" description="Helical" evidence="1">
    <location>
        <begin position="12"/>
        <end position="31"/>
    </location>
</feature>
<dbReference type="AlphaFoldDB" id="W6A9N5"/>
<organism evidence="2 3">
    <name type="scientific">Spiroplasma sabaudiense Ar-1343</name>
    <dbReference type="NCBI Taxonomy" id="1276257"/>
    <lineage>
        <taxon>Bacteria</taxon>
        <taxon>Bacillati</taxon>
        <taxon>Mycoplasmatota</taxon>
        <taxon>Mollicutes</taxon>
        <taxon>Entomoplasmatales</taxon>
        <taxon>Spiroplasmataceae</taxon>
        <taxon>Spiroplasma</taxon>
    </lineage>
</organism>
<evidence type="ECO:0000313" key="2">
    <source>
        <dbReference type="EMBL" id="AHI53873.1"/>
    </source>
</evidence>
<evidence type="ECO:0000313" key="3">
    <source>
        <dbReference type="Proteomes" id="UP000019265"/>
    </source>
</evidence>
<dbReference type="HOGENOM" id="CLU_1502560_0_0_14"/>
<dbReference type="EMBL" id="CP006934">
    <property type="protein sequence ID" value="AHI53873.1"/>
    <property type="molecule type" value="Genomic_DNA"/>
</dbReference>
<sequence length="179" mass="21346">MNQQQLINISGLLIYVLTIGVFLYFLIDLLLRFHQGNKVDDFERKFFNKKLWIILIWVNPITIVILFILTISGFSLFFVTNLNSWNIFFQVFFMLGTLFILFEILLISKKGNALQIIITQKWLILINDMIELALIKKINYDYKHKFIFIEIGENTSIDRVVRIKYNRKIREFLKADLKS</sequence>
<feature type="transmembrane region" description="Helical" evidence="1">
    <location>
        <begin position="85"/>
        <end position="107"/>
    </location>
</feature>
<dbReference type="Proteomes" id="UP000019265">
    <property type="component" value="Chromosome"/>
</dbReference>
<dbReference type="KEGG" id="ssab:SSABA_v1c04660"/>
<evidence type="ECO:0000256" key="1">
    <source>
        <dbReference type="SAM" id="Phobius"/>
    </source>
</evidence>
<gene>
    <name evidence="2" type="ORF">SSABA_v1c04660</name>
</gene>
<keyword evidence="1" id="KW-1133">Transmembrane helix</keyword>
<reference evidence="2 3" key="1">
    <citation type="journal article" date="2014" name="Genome Biol. Evol.">
        <title>Molecular evolution of the substrate utilization strategies and putative virulence factors in mosquito-associated Spiroplasma species.</title>
        <authorList>
            <person name="Chang T.H."/>
            <person name="Lo W.S."/>
            <person name="Ku C."/>
            <person name="Chen L.L."/>
            <person name="Kuo C.H."/>
        </authorList>
    </citation>
    <scope>NUCLEOTIDE SEQUENCE [LARGE SCALE GENOMIC DNA]</scope>
    <source>
        <strain evidence="2">Ar-1343</strain>
    </source>
</reference>
<keyword evidence="3" id="KW-1185">Reference proteome</keyword>
<dbReference type="STRING" id="1276257.SSABA_v1c04660"/>
<name>W6A9N5_9MOLU</name>
<evidence type="ECO:0008006" key="4">
    <source>
        <dbReference type="Google" id="ProtNLM"/>
    </source>
</evidence>
<feature type="transmembrane region" description="Helical" evidence="1">
    <location>
        <begin position="51"/>
        <end position="79"/>
    </location>
</feature>
<keyword evidence="1" id="KW-0472">Membrane</keyword>
<dbReference type="OrthoDB" id="10014271at2"/>
<dbReference type="RefSeq" id="WP_025251014.1">
    <property type="nucleotide sequence ID" value="NZ_CP006934.1"/>
</dbReference>
<proteinExistence type="predicted"/>
<keyword evidence="1" id="KW-0812">Transmembrane</keyword>
<accession>W6A9N5</accession>